<sequence length="458" mass="50433">MTVYAPRVLFAAPSSGAGKTTVTCAILRAFHRRGLHLAAFKCGPDYIDPMFHREVLSVPSTNLDLFLLGEDMVRQILLEHARGAAFSLLEGAMGYYDGIGFTERAGSYDLARATRTPVVLIVDGRGAAQSLLAQVKGFLTYRTDSRIAGVIWNRLSPSLYPALQQRLEQEFGIRSLGFLPKMDAAVLESRHLGLVTAAEVDKLQQKMDCLAEQAERTVDLDGLLAVAQQAEPLSQEGLELPERGRGRPRIAVARDRAFCFYYADSLRLLERLGAELCLFSPLTDAALPPGCRGMLLGGGYPELHAAELERNAPMRESVRAAVQDGMPCVAECGGFLYLHRTLEDAQGISHQMVGAIAADGKRTNRLQRFGYATLTALRDNLLCKAGERIPIHEFHYWESTDSGNAFQAEKASNGRTWPCIHASGTLFAGFPHIHFCSNPRWAQRFLEACVQYEEAQKS</sequence>
<dbReference type="EC" id="6.3.5.11" evidence="7"/>
<comment type="pathway">
    <text evidence="7">Cofactor biosynthesis; adenosylcobalamin biosynthesis; cob(II)yrinate a,c-diamide from sirohydrochlorin (anaerobic route): step 10/10.</text>
</comment>
<comment type="cofactor">
    <cofactor evidence="1 7">
        <name>Mg(2+)</name>
        <dbReference type="ChEBI" id="CHEBI:18420"/>
    </cofactor>
</comment>
<keyword evidence="6 7" id="KW-0315">Glutamine amidotransferase</keyword>
<dbReference type="Gene3D" id="3.40.50.880">
    <property type="match status" value="1"/>
</dbReference>
<comment type="similarity">
    <text evidence="7">Belongs to the CobB/CbiA family.</text>
</comment>
<reference evidence="10 11" key="1">
    <citation type="submission" date="2022-01" db="EMBL/GenBank/DDBJ databases">
        <title>Collection of gut derived symbiotic bacterial strains cultured from healthy donors.</title>
        <authorList>
            <person name="Lin H."/>
            <person name="Kohout C."/>
            <person name="Waligurski E."/>
            <person name="Pamer E.G."/>
        </authorList>
    </citation>
    <scope>NUCLEOTIDE SEQUENCE [LARGE SCALE GENOMIC DNA]</scope>
    <source>
        <strain evidence="10 11">DFI.7.58</strain>
    </source>
</reference>
<evidence type="ECO:0000256" key="3">
    <source>
        <dbReference type="ARBA" id="ARBA00022741"/>
    </source>
</evidence>
<evidence type="ECO:0000256" key="6">
    <source>
        <dbReference type="ARBA" id="ARBA00022962"/>
    </source>
</evidence>
<keyword evidence="11" id="KW-1185">Reference proteome</keyword>
<keyword evidence="7" id="KW-0169">Cobalamin biosynthesis</keyword>
<dbReference type="SUPFAM" id="SSF52540">
    <property type="entry name" value="P-loop containing nucleoside triphosphate hydrolases"/>
    <property type="match status" value="1"/>
</dbReference>
<dbReference type="InterPro" id="IPR011698">
    <property type="entry name" value="GATase_3"/>
</dbReference>
<dbReference type="CDD" id="cd03130">
    <property type="entry name" value="GATase1_CobB"/>
    <property type="match status" value="1"/>
</dbReference>
<dbReference type="InterPro" id="IPR029062">
    <property type="entry name" value="Class_I_gatase-like"/>
</dbReference>
<name>A0ABS9MJH3_9FIRM</name>
<evidence type="ECO:0000256" key="2">
    <source>
        <dbReference type="ARBA" id="ARBA00022598"/>
    </source>
</evidence>
<dbReference type="InterPro" id="IPR004484">
    <property type="entry name" value="CbiA/CobB_synth"/>
</dbReference>
<dbReference type="Gene3D" id="3.40.50.300">
    <property type="entry name" value="P-loop containing nucleotide triphosphate hydrolases"/>
    <property type="match status" value="1"/>
</dbReference>
<evidence type="ECO:0000256" key="4">
    <source>
        <dbReference type="ARBA" id="ARBA00022840"/>
    </source>
</evidence>
<feature type="domain" description="CobQ/CobB/MinD/ParA nucleotide binding" evidence="8">
    <location>
        <begin position="9"/>
        <end position="185"/>
    </location>
</feature>
<dbReference type="NCBIfam" id="TIGR00379">
    <property type="entry name" value="cobB"/>
    <property type="match status" value="1"/>
</dbReference>
<evidence type="ECO:0000259" key="9">
    <source>
        <dbReference type="Pfam" id="PF07685"/>
    </source>
</evidence>
<evidence type="ECO:0000313" key="11">
    <source>
        <dbReference type="Proteomes" id="UP001298681"/>
    </source>
</evidence>
<accession>A0ABS9MJH3</accession>
<dbReference type="Pfam" id="PF07685">
    <property type="entry name" value="GATase_3"/>
    <property type="match status" value="1"/>
</dbReference>
<feature type="active site" description="Nucleophile" evidence="7">
    <location>
        <position position="332"/>
    </location>
</feature>
<comment type="function">
    <text evidence="7">Catalyzes the ATP-dependent amidation of the two carboxylate groups at positions a and c of cobyrinate, using either L-glutamine or ammonia as the nitrogen source.</text>
</comment>
<evidence type="ECO:0000256" key="7">
    <source>
        <dbReference type="HAMAP-Rule" id="MF_00027"/>
    </source>
</evidence>
<evidence type="ECO:0000313" key="10">
    <source>
        <dbReference type="EMBL" id="MCG4610958.1"/>
    </source>
</evidence>
<gene>
    <name evidence="7" type="primary">cbiA</name>
    <name evidence="10" type="ORF">L0P57_08430</name>
</gene>
<dbReference type="HAMAP" id="MF_00027">
    <property type="entry name" value="CobB_CbiA"/>
    <property type="match status" value="1"/>
</dbReference>
<dbReference type="PROSITE" id="PS51274">
    <property type="entry name" value="GATASE_COBBQ"/>
    <property type="match status" value="1"/>
</dbReference>
<proteinExistence type="inferred from homology"/>
<comment type="caution">
    <text evidence="10">The sequence shown here is derived from an EMBL/GenBank/DDBJ whole genome shotgun (WGS) entry which is preliminary data.</text>
</comment>
<protein>
    <recommendedName>
        <fullName evidence="7">Cobyrinate a,c-diamide synthase</fullName>
        <ecNumber evidence="7">6.3.5.11</ecNumber>
    </recommendedName>
    <alternativeName>
        <fullName evidence="7">Cobyrinic acid a,c-diamide synthetase</fullName>
    </alternativeName>
</protein>
<evidence type="ECO:0000256" key="5">
    <source>
        <dbReference type="ARBA" id="ARBA00022842"/>
    </source>
</evidence>
<feature type="site" description="Increases nucleophilicity of active site Cys" evidence="7">
    <location>
        <position position="432"/>
    </location>
</feature>
<dbReference type="PANTHER" id="PTHR43873">
    <property type="entry name" value="COBYRINATE A,C-DIAMIDE SYNTHASE"/>
    <property type="match status" value="1"/>
</dbReference>
<dbReference type="RefSeq" id="WP_237966817.1">
    <property type="nucleotide sequence ID" value="NZ_JAKNHQ010000010.1"/>
</dbReference>
<evidence type="ECO:0000259" key="8">
    <source>
        <dbReference type="Pfam" id="PF01656"/>
    </source>
</evidence>
<keyword evidence="4 7" id="KW-0067">ATP-binding</keyword>
<dbReference type="EMBL" id="JAKNHQ010000010">
    <property type="protein sequence ID" value="MCG4610958.1"/>
    <property type="molecule type" value="Genomic_DNA"/>
</dbReference>
<organism evidence="10 11">
    <name type="scientific">Anaeromassilibacillus senegalensis</name>
    <dbReference type="NCBI Taxonomy" id="1673717"/>
    <lineage>
        <taxon>Bacteria</taxon>
        <taxon>Bacillati</taxon>
        <taxon>Bacillota</taxon>
        <taxon>Clostridia</taxon>
        <taxon>Eubacteriales</taxon>
        <taxon>Acutalibacteraceae</taxon>
        <taxon>Anaeromassilibacillus</taxon>
    </lineage>
</organism>
<dbReference type="SUPFAM" id="SSF52317">
    <property type="entry name" value="Class I glutamine amidotransferase-like"/>
    <property type="match status" value="1"/>
</dbReference>
<keyword evidence="2 7" id="KW-0436">Ligase</keyword>
<dbReference type="InterPro" id="IPR002586">
    <property type="entry name" value="CobQ/CobB/MinD/ParA_Nub-bd_dom"/>
</dbReference>
<dbReference type="InterPro" id="IPR027417">
    <property type="entry name" value="P-loop_NTPase"/>
</dbReference>
<dbReference type="Pfam" id="PF01656">
    <property type="entry name" value="CbiA"/>
    <property type="match status" value="1"/>
</dbReference>
<comment type="catalytic activity">
    <reaction evidence="7">
        <text>cob(II)yrinate + 2 L-glutamine + 2 ATP + 2 H2O = cob(II)yrinate a,c diamide + 2 L-glutamate + 2 ADP + 2 phosphate + 2 H(+)</text>
        <dbReference type="Rhea" id="RHEA:26289"/>
        <dbReference type="ChEBI" id="CHEBI:15377"/>
        <dbReference type="ChEBI" id="CHEBI:15378"/>
        <dbReference type="ChEBI" id="CHEBI:29985"/>
        <dbReference type="ChEBI" id="CHEBI:30616"/>
        <dbReference type="ChEBI" id="CHEBI:43474"/>
        <dbReference type="ChEBI" id="CHEBI:58359"/>
        <dbReference type="ChEBI" id="CHEBI:58537"/>
        <dbReference type="ChEBI" id="CHEBI:58894"/>
        <dbReference type="ChEBI" id="CHEBI:456216"/>
        <dbReference type="EC" id="6.3.5.11"/>
    </reaction>
</comment>
<comment type="miscellaneous">
    <text evidence="7">The a and c carboxylates of cobyrinate are activated for nucleophilic attack via formation of a phosphorylated intermediate by ATP. CbiA catalyzes first the amidation of the c-carboxylate, and then that of the a-carboxylate.</text>
</comment>
<dbReference type="NCBIfam" id="NF002204">
    <property type="entry name" value="PRK01077.1"/>
    <property type="match status" value="1"/>
</dbReference>
<feature type="domain" description="CobB/CobQ-like glutamine amidotransferase" evidence="9">
    <location>
        <begin position="249"/>
        <end position="438"/>
    </location>
</feature>
<keyword evidence="3 7" id="KW-0547">Nucleotide-binding</keyword>
<keyword evidence="5 7" id="KW-0460">Magnesium</keyword>
<comment type="domain">
    <text evidence="7">Comprises of two domains. The C-terminal domain contains the binding site for glutamine and catalyzes the hydrolysis of this substrate to glutamate and ammonia. The N-terminal domain is anticipated to bind ATP and cobyrinate and catalyzes the ultimate synthesis of the diamide product. The ammonia produced via the glutaminase domain is probably translocated to the adjacent domain via a molecular tunnel, where it reacts with an activated intermediate.</text>
</comment>
<dbReference type="Proteomes" id="UP001298681">
    <property type="component" value="Unassembled WGS sequence"/>
</dbReference>
<evidence type="ECO:0000256" key="1">
    <source>
        <dbReference type="ARBA" id="ARBA00001946"/>
    </source>
</evidence>
<dbReference type="PANTHER" id="PTHR43873:SF1">
    <property type="entry name" value="COBYRINATE A,C-DIAMIDE SYNTHASE"/>
    <property type="match status" value="1"/>
</dbReference>